<feature type="region of interest" description="Disordered" evidence="1">
    <location>
        <begin position="37"/>
        <end position="62"/>
    </location>
</feature>
<reference evidence="2 3" key="1">
    <citation type="submission" date="2018-05" db="EMBL/GenBank/DDBJ databases">
        <title>Genomic Encyclopedia of Type Strains, Phase IV (KMG-V): Genome sequencing to study the core and pangenomes of soil and plant-associated prokaryotes.</title>
        <authorList>
            <person name="Whitman W."/>
        </authorList>
    </citation>
    <scope>NUCLEOTIDE SEQUENCE [LARGE SCALE GENOMIC DNA]</scope>
    <source>
        <strain evidence="2 3">SIr-6563</strain>
    </source>
</reference>
<organism evidence="2 3">
    <name type="scientific">Paraburkholderia tropica</name>
    <dbReference type="NCBI Taxonomy" id="92647"/>
    <lineage>
        <taxon>Bacteria</taxon>
        <taxon>Pseudomonadati</taxon>
        <taxon>Pseudomonadota</taxon>
        <taxon>Betaproteobacteria</taxon>
        <taxon>Burkholderiales</taxon>
        <taxon>Burkholderiaceae</taxon>
        <taxon>Paraburkholderia</taxon>
    </lineage>
</organism>
<feature type="compositionally biased region" description="Polar residues" evidence="1">
    <location>
        <begin position="51"/>
        <end position="62"/>
    </location>
</feature>
<comment type="caution">
    <text evidence="2">The sequence shown here is derived from an EMBL/GenBank/DDBJ whole genome shotgun (WGS) entry which is preliminary data.</text>
</comment>
<gene>
    <name evidence="2" type="ORF">C7400_13650</name>
</gene>
<accession>A0ABX5MCZ6</accession>
<evidence type="ECO:0000256" key="1">
    <source>
        <dbReference type="SAM" id="MobiDB-lite"/>
    </source>
</evidence>
<name>A0ABX5MCZ6_9BURK</name>
<evidence type="ECO:0000313" key="2">
    <source>
        <dbReference type="EMBL" id="PXX06218.1"/>
    </source>
</evidence>
<proteinExistence type="predicted"/>
<dbReference type="EMBL" id="QJJV01000036">
    <property type="protein sequence ID" value="PXX06218.1"/>
    <property type="molecule type" value="Genomic_DNA"/>
</dbReference>
<dbReference type="Proteomes" id="UP000247515">
    <property type="component" value="Unassembled WGS sequence"/>
</dbReference>
<protein>
    <submittedName>
        <fullName evidence="2">Uncharacterized protein</fullName>
    </submittedName>
</protein>
<sequence length="140" mass="15676">MPGRLPRIDECQVNADGSELLADVMKPVDHLETALSTTTDAHYDQPPPSGNFPQTHTTPVRSQQHPIWIEHSGILNESPHGRRKVTTRIETQVQYNVNNMIMQFAHHDGRNPQRDAAATFMVDTRRPANATTAPYALDSQ</sequence>
<evidence type="ECO:0000313" key="3">
    <source>
        <dbReference type="Proteomes" id="UP000247515"/>
    </source>
</evidence>
<keyword evidence="3" id="KW-1185">Reference proteome</keyword>